<dbReference type="InterPro" id="IPR013083">
    <property type="entry name" value="Znf_RING/FYVE/PHD"/>
</dbReference>
<comment type="caution">
    <text evidence="5">The sequence shown here is derived from an EMBL/GenBank/DDBJ whole genome shotgun (WGS) entry which is preliminary data.</text>
</comment>
<gene>
    <name evidence="5" type="ORF">NQ317_003442</name>
</gene>
<organism evidence="5 6">
    <name type="scientific">Molorchus minor</name>
    <dbReference type="NCBI Taxonomy" id="1323400"/>
    <lineage>
        <taxon>Eukaryota</taxon>
        <taxon>Metazoa</taxon>
        <taxon>Ecdysozoa</taxon>
        <taxon>Arthropoda</taxon>
        <taxon>Hexapoda</taxon>
        <taxon>Insecta</taxon>
        <taxon>Pterygota</taxon>
        <taxon>Neoptera</taxon>
        <taxon>Endopterygota</taxon>
        <taxon>Coleoptera</taxon>
        <taxon>Polyphaga</taxon>
        <taxon>Cucujiformia</taxon>
        <taxon>Chrysomeloidea</taxon>
        <taxon>Cerambycidae</taxon>
        <taxon>Lamiinae</taxon>
        <taxon>Monochamini</taxon>
        <taxon>Molorchus</taxon>
    </lineage>
</organism>
<reference evidence="5" key="1">
    <citation type="journal article" date="2023" name="Insect Mol. Biol.">
        <title>Genome sequencing provides insights into the evolution of gene families encoding plant cell wall-degrading enzymes in longhorned beetles.</title>
        <authorList>
            <person name="Shin N.R."/>
            <person name="Okamura Y."/>
            <person name="Kirsch R."/>
            <person name="Pauchet Y."/>
        </authorList>
    </citation>
    <scope>NUCLEOTIDE SEQUENCE</scope>
    <source>
        <strain evidence="5">MMC_N1</strain>
    </source>
</reference>
<keyword evidence="2" id="KW-0863">Zinc-finger</keyword>
<keyword evidence="4" id="KW-0175">Coiled coil</keyword>
<keyword evidence="6" id="KW-1185">Reference proteome</keyword>
<dbReference type="SUPFAM" id="SSF57903">
    <property type="entry name" value="FYVE/PHD zinc finger"/>
    <property type="match status" value="1"/>
</dbReference>
<dbReference type="Gene3D" id="3.30.40.10">
    <property type="entry name" value="Zinc/RING finger domain, C3HC4 (zinc finger)"/>
    <property type="match status" value="1"/>
</dbReference>
<evidence type="ECO:0008006" key="7">
    <source>
        <dbReference type="Google" id="ProtNLM"/>
    </source>
</evidence>
<keyword evidence="3" id="KW-0862">Zinc</keyword>
<keyword evidence="1" id="KW-0479">Metal-binding</keyword>
<dbReference type="InterPro" id="IPR011011">
    <property type="entry name" value="Znf_FYVE_PHD"/>
</dbReference>
<evidence type="ECO:0000313" key="5">
    <source>
        <dbReference type="EMBL" id="KAJ8972385.1"/>
    </source>
</evidence>
<evidence type="ECO:0000313" key="6">
    <source>
        <dbReference type="Proteomes" id="UP001162164"/>
    </source>
</evidence>
<dbReference type="EMBL" id="JAPWTJ010001353">
    <property type="protein sequence ID" value="KAJ8972385.1"/>
    <property type="molecule type" value="Genomic_DNA"/>
</dbReference>
<evidence type="ECO:0000256" key="3">
    <source>
        <dbReference type="ARBA" id="ARBA00022833"/>
    </source>
</evidence>
<dbReference type="PROSITE" id="PS01359">
    <property type="entry name" value="ZF_PHD_1"/>
    <property type="match status" value="1"/>
</dbReference>
<evidence type="ECO:0000256" key="2">
    <source>
        <dbReference type="ARBA" id="ARBA00022771"/>
    </source>
</evidence>
<sequence>MATEQCLKCKMQLSDSDFVICDCCNELLHEKCSELSTTEMRSVLLKKRSLMFFCLTCKENFKQFPKLIKNFNELMERNKALEETNKELLQKLDNYKELESKITTPIANQCNMEDVISEIINRQSRATNVIIFNVNESSNNTKVGRLQDDREAVINILEDYAVDKTDLKLFRLGKISPNKMRPIKLTLKSAEEAKYNLRNKLVKTPGIKIVADQTKAQQEYFKKNNHMNTHDILNSKMTKLVYQGIGHVILNLVNTSLQTGNIPHELKVSTIIPIPKVANTIKAEELRPINTLPPIEKNFGISSLQPTSRTC</sequence>
<evidence type="ECO:0000256" key="1">
    <source>
        <dbReference type="ARBA" id="ARBA00022723"/>
    </source>
</evidence>
<accession>A0ABQ9J3H8</accession>
<dbReference type="InterPro" id="IPR019786">
    <property type="entry name" value="Zinc_finger_PHD-type_CS"/>
</dbReference>
<feature type="coiled-coil region" evidence="4">
    <location>
        <begin position="71"/>
        <end position="101"/>
    </location>
</feature>
<dbReference type="Proteomes" id="UP001162164">
    <property type="component" value="Unassembled WGS sequence"/>
</dbReference>
<name>A0ABQ9J3H8_9CUCU</name>
<protein>
    <recommendedName>
        <fullName evidence="7">PHD-type domain-containing protein</fullName>
    </recommendedName>
</protein>
<evidence type="ECO:0000256" key="4">
    <source>
        <dbReference type="SAM" id="Coils"/>
    </source>
</evidence>
<proteinExistence type="predicted"/>